<reference evidence="1 2" key="1">
    <citation type="journal article" date="2021" name="Front. Genet.">
        <title>Chromosome-Level Genome Assembly Reveals Significant Gene Expansion in the Toll and IMD Signaling Pathways of Dendrolimus kikuchii.</title>
        <authorList>
            <person name="Zhou J."/>
            <person name="Wu P."/>
            <person name="Xiong Z."/>
            <person name="Liu N."/>
            <person name="Zhao N."/>
            <person name="Ji M."/>
            <person name="Qiu Y."/>
            <person name="Yang B."/>
        </authorList>
    </citation>
    <scope>NUCLEOTIDE SEQUENCE [LARGE SCALE GENOMIC DNA]</scope>
    <source>
        <strain evidence="1">Ann1</strain>
    </source>
</reference>
<protein>
    <submittedName>
        <fullName evidence="1">Uncharacterized protein</fullName>
    </submittedName>
</protein>
<comment type="caution">
    <text evidence="1">The sequence shown here is derived from an EMBL/GenBank/DDBJ whole genome shotgun (WGS) entry which is preliminary data.</text>
</comment>
<proteinExistence type="predicted"/>
<sequence length="470" mass="52033">MQKPDKDDYEPPACWREPLGESPAVLAKRDFVRPSPWCPKTNLEFDPWCDPDNPKTVTYKDILNATSVVNEYIPPSPLKRSKCCVQFEMELNYKFEIFHNTGSFKDRGALYALSTLNKEQRQNGVLTASTGNWALALAFRGQQLGIPVTVVLPVNTMHSVIQRCQHYEATVILFGGDLSESTRKAFLMIYEGSTFTFINGYDHPHIIAANGSIGLEILNQLPQTDVIIVPIGGGGLIAGIAAAIKKIKPKVLIYGVEANKCCCFFKAMENERPYKTAVTESLAASLAVPTAGCNSFHTSKSLIDKMVLVDEDWIARAILHMVEEEKIALEGAGVISLAALFAVPNVLTELRGKTVVCIISGATIDSFALPRCFERAKAIEGRLIKLTLSKVLSIVSNVGCNVLQAYKDKSWLEENDFYTIRFTIICETLGLGHACTLKRVMEKLFPNICNFLEEPFSPIPICACYPRRLP</sequence>
<dbReference type="Proteomes" id="UP000824533">
    <property type="component" value="Linkage Group LG19"/>
</dbReference>
<evidence type="ECO:0000313" key="1">
    <source>
        <dbReference type="EMBL" id="KAJ0173577.1"/>
    </source>
</evidence>
<gene>
    <name evidence="1" type="ORF">K1T71_010726</name>
</gene>
<organism evidence="1 2">
    <name type="scientific">Dendrolimus kikuchii</name>
    <dbReference type="NCBI Taxonomy" id="765133"/>
    <lineage>
        <taxon>Eukaryota</taxon>
        <taxon>Metazoa</taxon>
        <taxon>Ecdysozoa</taxon>
        <taxon>Arthropoda</taxon>
        <taxon>Hexapoda</taxon>
        <taxon>Insecta</taxon>
        <taxon>Pterygota</taxon>
        <taxon>Neoptera</taxon>
        <taxon>Endopterygota</taxon>
        <taxon>Lepidoptera</taxon>
        <taxon>Glossata</taxon>
        <taxon>Ditrysia</taxon>
        <taxon>Bombycoidea</taxon>
        <taxon>Lasiocampidae</taxon>
        <taxon>Dendrolimus</taxon>
    </lineage>
</organism>
<evidence type="ECO:0000313" key="2">
    <source>
        <dbReference type="Proteomes" id="UP000824533"/>
    </source>
</evidence>
<keyword evidence="2" id="KW-1185">Reference proteome</keyword>
<dbReference type="EMBL" id="CM034405">
    <property type="protein sequence ID" value="KAJ0173577.1"/>
    <property type="molecule type" value="Genomic_DNA"/>
</dbReference>
<name>A0ACC1CQS9_9NEOP</name>
<accession>A0ACC1CQS9</accession>